<dbReference type="FunFam" id="3.40.50.970:FF:000129">
    <property type="entry name" value="Transketolase"/>
    <property type="match status" value="1"/>
</dbReference>
<dbReference type="InterPro" id="IPR051157">
    <property type="entry name" value="PDH/Transketolase"/>
</dbReference>
<evidence type="ECO:0000259" key="4">
    <source>
        <dbReference type="SMART" id="SM00861"/>
    </source>
</evidence>
<dbReference type="InterPro" id="IPR009014">
    <property type="entry name" value="Transketo_C/PFOR_II"/>
</dbReference>
<comment type="cofactor">
    <cofactor evidence="1">
        <name>thiamine diphosphate</name>
        <dbReference type="ChEBI" id="CHEBI:58937"/>
    </cofactor>
</comment>
<evidence type="ECO:0000256" key="1">
    <source>
        <dbReference type="ARBA" id="ARBA00001964"/>
    </source>
</evidence>
<dbReference type="Proteomes" id="UP000322981">
    <property type="component" value="Unassembled WGS sequence"/>
</dbReference>
<dbReference type="SUPFAM" id="SSF52518">
    <property type="entry name" value="Thiamin diphosphate-binding fold (THDP-binding)"/>
    <property type="match status" value="1"/>
</dbReference>
<dbReference type="Gene3D" id="3.40.50.970">
    <property type="match status" value="1"/>
</dbReference>
<gene>
    <name evidence="5" type="ORF">F2Q65_05695</name>
</gene>
<comment type="caution">
    <text evidence="5">The sequence shown here is derived from an EMBL/GenBank/DDBJ whole genome shotgun (WGS) entry which is preliminary data.</text>
</comment>
<evidence type="ECO:0000313" key="6">
    <source>
        <dbReference type="Proteomes" id="UP000322981"/>
    </source>
</evidence>
<dbReference type="EMBL" id="VWXX01000005">
    <property type="protein sequence ID" value="KAA6186382.1"/>
    <property type="molecule type" value="Genomic_DNA"/>
</dbReference>
<dbReference type="InterPro" id="IPR029061">
    <property type="entry name" value="THDP-binding"/>
</dbReference>
<sequence>METVTRPHRDNLVRWAAQRPEVLVLSADLTASCEADGFRDAYPQRFFSLGMAEQNMMGFAAGLAREGFFPYIHTFAVFITRRPYDQLAMSIAYPNLPVRMIGFLPGITTPGGVTHQAIDDVALMRVIPNMTILEAGDATDVESMLDVAQAVNGPVYVRQLRGEVPRLFPANAPLQFGQARVLSRGDDLCVLSSGICTEEAMRATAALAACGVSISHLHVSTLKPFDDPQISAAIAGARHGVIAMENHSIIGGLGAATAERMAEEGIGKRLIRIGLRDRYAHGASRDYLMREYGLDAMALVRAAEDLTGQPLEISEADLAAVRLGTLQAADKTEDL</sequence>
<dbReference type="SMART" id="SM00861">
    <property type="entry name" value="Transket_pyr"/>
    <property type="match status" value="1"/>
</dbReference>
<organism evidence="5 6">
    <name type="scientific">Thiohalocapsa marina</name>
    <dbReference type="NCBI Taxonomy" id="424902"/>
    <lineage>
        <taxon>Bacteria</taxon>
        <taxon>Pseudomonadati</taxon>
        <taxon>Pseudomonadota</taxon>
        <taxon>Gammaproteobacteria</taxon>
        <taxon>Chromatiales</taxon>
        <taxon>Chromatiaceae</taxon>
        <taxon>Thiohalocapsa</taxon>
    </lineage>
</organism>
<evidence type="ECO:0000313" key="5">
    <source>
        <dbReference type="EMBL" id="KAA6186382.1"/>
    </source>
</evidence>
<dbReference type="SUPFAM" id="SSF52922">
    <property type="entry name" value="TK C-terminal domain-like"/>
    <property type="match status" value="1"/>
</dbReference>
<reference evidence="5 6" key="1">
    <citation type="submission" date="2019-09" db="EMBL/GenBank/DDBJ databases">
        <title>Whole-genome sequence of the purple sulfur bacterium Thiohalocapsa marina DSM 19078.</title>
        <authorList>
            <person name="Kyndt J.A."/>
            <person name="Meyer T.E."/>
        </authorList>
    </citation>
    <scope>NUCLEOTIDE SEQUENCE [LARGE SCALE GENOMIC DNA]</scope>
    <source>
        <strain evidence="5 6">DSM 19078</strain>
    </source>
</reference>
<dbReference type="InterPro" id="IPR033248">
    <property type="entry name" value="Transketolase_C"/>
</dbReference>
<keyword evidence="6" id="KW-1185">Reference proteome</keyword>
<dbReference type="Gene3D" id="3.40.50.920">
    <property type="match status" value="1"/>
</dbReference>
<comment type="similarity">
    <text evidence="2">Belongs to the transketolase family.</text>
</comment>
<dbReference type="AlphaFoldDB" id="A0A5M8FSY3"/>
<dbReference type="Pfam" id="PF02779">
    <property type="entry name" value="Transket_pyr"/>
    <property type="match status" value="1"/>
</dbReference>
<feature type="domain" description="Transketolase-like pyrimidine-binding" evidence="4">
    <location>
        <begin position="2"/>
        <end position="166"/>
    </location>
</feature>
<dbReference type="OrthoDB" id="9803371at2"/>
<dbReference type="InterPro" id="IPR005475">
    <property type="entry name" value="Transketolase-like_Pyr-bd"/>
</dbReference>
<keyword evidence="3" id="KW-0786">Thiamine pyrophosphate</keyword>
<evidence type="ECO:0000256" key="3">
    <source>
        <dbReference type="ARBA" id="ARBA00023052"/>
    </source>
</evidence>
<protein>
    <submittedName>
        <fullName evidence="5">Transketolase</fullName>
    </submittedName>
</protein>
<dbReference type="Pfam" id="PF02780">
    <property type="entry name" value="Transketolase_C"/>
    <property type="match status" value="1"/>
</dbReference>
<dbReference type="CDD" id="cd07033">
    <property type="entry name" value="TPP_PYR_DXS_TK_like"/>
    <property type="match status" value="1"/>
</dbReference>
<proteinExistence type="inferred from homology"/>
<dbReference type="PANTHER" id="PTHR43825">
    <property type="entry name" value="PYRUVATE DEHYDROGENASE E1 COMPONENT"/>
    <property type="match status" value="1"/>
</dbReference>
<evidence type="ECO:0000256" key="2">
    <source>
        <dbReference type="ARBA" id="ARBA00007131"/>
    </source>
</evidence>
<accession>A0A5M8FSY3</accession>
<dbReference type="PANTHER" id="PTHR43825:SF1">
    <property type="entry name" value="TRANSKETOLASE-LIKE PYRIMIDINE-BINDING DOMAIN-CONTAINING PROTEIN"/>
    <property type="match status" value="1"/>
</dbReference>
<name>A0A5M8FSY3_9GAMM</name>